<name>A0A2A4X4F6_UNCAE</name>
<evidence type="ECO:0000313" key="4">
    <source>
        <dbReference type="Proteomes" id="UP000218775"/>
    </source>
</evidence>
<gene>
    <name evidence="3" type="ORF">COB21_03340</name>
</gene>
<proteinExistence type="predicted"/>
<keyword evidence="1" id="KW-0812">Transmembrane</keyword>
<evidence type="ECO:0000256" key="1">
    <source>
        <dbReference type="SAM" id="Phobius"/>
    </source>
</evidence>
<protein>
    <recommendedName>
        <fullName evidence="2">DUF3592 domain-containing protein</fullName>
    </recommendedName>
</protein>
<keyword evidence="1" id="KW-0472">Membrane</keyword>
<accession>A0A2A4X4F6</accession>
<dbReference type="EMBL" id="NVUK01000019">
    <property type="protein sequence ID" value="PCI77181.1"/>
    <property type="molecule type" value="Genomic_DNA"/>
</dbReference>
<feature type="transmembrane region" description="Helical" evidence="1">
    <location>
        <begin position="124"/>
        <end position="143"/>
    </location>
</feature>
<comment type="caution">
    <text evidence="3">The sequence shown here is derived from an EMBL/GenBank/DDBJ whole genome shotgun (WGS) entry which is preliminary data.</text>
</comment>
<feature type="transmembrane region" description="Helical" evidence="1">
    <location>
        <begin position="7"/>
        <end position="28"/>
    </location>
</feature>
<feature type="domain" description="DUF3592" evidence="2">
    <location>
        <begin position="63"/>
        <end position="117"/>
    </location>
</feature>
<keyword evidence="1" id="KW-1133">Transmembrane helix</keyword>
<evidence type="ECO:0000313" key="3">
    <source>
        <dbReference type="EMBL" id="PCI77181.1"/>
    </source>
</evidence>
<dbReference type="InterPro" id="IPR021994">
    <property type="entry name" value="DUF3592"/>
</dbReference>
<reference evidence="4" key="1">
    <citation type="submission" date="2017-08" db="EMBL/GenBank/DDBJ databases">
        <title>A dynamic microbial community with high functional redundancy inhabits the cold, oxic subseafloor aquifer.</title>
        <authorList>
            <person name="Tully B.J."/>
            <person name="Wheat C.G."/>
            <person name="Glazer B.T."/>
            <person name="Huber J.A."/>
        </authorList>
    </citation>
    <scope>NUCLEOTIDE SEQUENCE [LARGE SCALE GENOMIC DNA]</scope>
</reference>
<dbReference type="AlphaFoldDB" id="A0A2A4X4F6"/>
<dbReference type="Proteomes" id="UP000218775">
    <property type="component" value="Unassembled WGS sequence"/>
</dbReference>
<dbReference type="Pfam" id="PF12158">
    <property type="entry name" value="DUF3592"/>
    <property type="match status" value="1"/>
</dbReference>
<evidence type="ECO:0000259" key="2">
    <source>
        <dbReference type="Pfam" id="PF12158"/>
    </source>
</evidence>
<organism evidence="3 4">
    <name type="scientific">Aerophobetes bacterium</name>
    <dbReference type="NCBI Taxonomy" id="2030807"/>
    <lineage>
        <taxon>Bacteria</taxon>
        <taxon>Candidatus Aerophobota</taxon>
    </lineage>
</organism>
<sequence length="148" mass="17418">MDRAKKFFDIMLIFFSLIGVWLFISLSIQGIKFSQQTRFVKPESIDYFLMETVLKKVQVGADFTYRYAGKEYVKRHVFKSEGFINEYVANEWIEDKMGQHSRVYINPNSPAKAVLERVFPWKTGIQLLALLVALAYFAYLKIYTLKYV</sequence>